<dbReference type="Proteomes" id="UP001383192">
    <property type="component" value="Unassembled WGS sequence"/>
</dbReference>
<protein>
    <submittedName>
        <fullName evidence="2">Uncharacterized protein</fullName>
    </submittedName>
</protein>
<feature type="compositionally biased region" description="Polar residues" evidence="1">
    <location>
        <begin position="46"/>
        <end position="65"/>
    </location>
</feature>
<evidence type="ECO:0000256" key="1">
    <source>
        <dbReference type="SAM" id="MobiDB-lite"/>
    </source>
</evidence>
<gene>
    <name evidence="2" type="ORF">VNI00_004070</name>
</gene>
<feature type="region of interest" description="Disordered" evidence="1">
    <location>
        <begin position="1"/>
        <end position="97"/>
    </location>
</feature>
<evidence type="ECO:0000313" key="3">
    <source>
        <dbReference type="Proteomes" id="UP001383192"/>
    </source>
</evidence>
<proteinExistence type="predicted"/>
<reference evidence="2 3" key="1">
    <citation type="submission" date="2024-01" db="EMBL/GenBank/DDBJ databases">
        <title>A draft genome for a cacao thread blight-causing isolate of Paramarasmius palmivorus.</title>
        <authorList>
            <person name="Baruah I.K."/>
            <person name="Bukari Y."/>
            <person name="Amoako-Attah I."/>
            <person name="Meinhardt L.W."/>
            <person name="Bailey B.A."/>
            <person name="Cohen S.P."/>
        </authorList>
    </citation>
    <scope>NUCLEOTIDE SEQUENCE [LARGE SCALE GENOMIC DNA]</scope>
    <source>
        <strain evidence="2 3">GH-12</strain>
    </source>
</reference>
<feature type="region of interest" description="Disordered" evidence="1">
    <location>
        <begin position="165"/>
        <end position="185"/>
    </location>
</feature>
<keyword evidence="3" id="KW-1185">Reference proteome</keyword>
<feature type="region of interest" description="Disordered" evidence="1">
    <location>
        <begin position="276"/>
        <end position="375"/>
    </location>
</feature>
<comment type="caution">
    <text evidence="2">The sequence shown here is derived from an EMBL/GenBank/DDBJ whole genome shotgun (WGS) entry which is preliminary data.</text>
</comment>
<evidence type="ECO:0000313" key="2">
    <source>
        <dbReference type="EMBL" id="KAK7053444.1"/>
    </source>
</evidence>
<dbReference type="AlphaFoldDB" id="A0AAW0DLK2"/>
<accession>A0AAW0DLK2</accession>
<name>A0AAW0DLK2_9AGAR</name>
<sequence length="472" mass="52993">MSTASSYRLEKSRRQPPAPLHFDQSSSYKSSTFTPQSPTLLYDLPSATSLSPPNSPKSLIRSSSPPTSPGKARRRSGRPTPPPGGRNRSQTPLGVSRSDLEKFSEYCRLWYFNQDEEAGRLMTQTMANLPPSQRAPYSRLQASMRSAYHRSVNTRRTAEFNAHLSATQPGGSLTPHARANPNGPVAKKERYERFERFLRSWCTMGMPGPQPFFQSLWAIMRLQVLPENVGGAGRNRIEWQFDDAVFKEAAGKDFMLEAIDVLKGVLGFEEVPCNRRASTAPTGEQPYMDTDPIHSRSKSQPLFTDQKEVVPSAVRPKRARAPSDPFLDTPVLSRSVGTSSSHSSANTSVLQQTVSDASDEATTPLFEEPVNPGFDEDEEYMRTWTSPDLTNPEYLSLTMLFPSHITRRPLPYFPTNPLSRPLDIEEGFDESGDDKQIRVGTGTIRISSRQRSDGWAGGWWTQFVMWWRKTFC</sequence>
<organism evidence="2 3">
    <name type="scientific">Paramarasmius palmivorus</name>
    <dbReference type="NCBI Taxonomy" id="297713"/>
    <lineage>
        <taxon>Eukaryota</taxon>
        <taxon>Fungi</taxon>
        <taxon>Dikarya</taxon>
        <taxon>Basidiomycota</taxon>
        <taxon>Agaricomycotina</taxon>
        <taxon>Agaricomycetes</taxon>
        <taxon>Agaricomycetidae</taxon>
        <taxon>Agaricales</taxon>
        <taxon>Marasmiineae</taxon>
        <taxon>Marasmiaceae</taxon>
        <taxon>Paramarasmius</taxon>
    </lineage>
</organism>
<feature type="compositionally biased region" description="Low complexity" evidence="1">
    <location>
        <begin position="333"/>
        <end position="348"/>
    </location>
</feature>
<feature type="compositionally biased region" description="Polar residues" evidence="1">
    <location>
        <begin position="23"/>
        <end position="39"/>
    </location>
</feature>
<dbReference type="EMBL" id="JAYKXP010000010">
    <property type="protein sequence ID" value="KAK7053444.1"/>
    <property type="molecule type" value="Genomic_DNA"/>
</dbReference>